<protein>
    <submittedName>
        <fullName evidence="4">Protein-tyrosine-phosphatase</fullName>
    </submittedName>
    <submittedName>
        <fullName evidence="3">Tyrosine-protein phosphatase</fullName>
    </submittedName>
</protein>
<gene>
    <name evidence="4" type="ORF">DWU89_15240</name>
    <name evidence="3" type="ORF">H8784_14865</name>
</gene>
<evidence type="ECO:0000259" key="2">
    <source>
        <dbReference type="PROSITE" id="PS50056"/>
    </source>
</evidence>
<organism evidence="4 5">
    <name type="scientific">Parabacteroides acidifaciens</name>
    <dbReference type="NCBI Taxonomy" id="2290935"/>
    <lineage>
        <taxon>Bacteria</taxon>
        <taxon>Pseudomonadati</taxon>
        <taxon>Bacteroidota</taxon>
        <taxon>Bacteroidia</taxon>
        <taxon>Bacteroidales</taxon>
        <taxon>Tannerellaceae</taxon>
        <taxon>Parabacteroides</taxon>
    </lineage>
</organism>
<dbReference type="InterPro" id="IPR026893">
    <property type="entry name" value="Tyr/Ser_Pase_IphP-type"/>
</dbReference>
<dbReference type="PANTHER" id="PTHR31126">
    <property type="entry name" value="TYROSINE-PROTEIN PHOSPHATASE"/>
    <property type="match status" value="1"/>
</dbReference>
<comment type="similarity">
    <text evidence="1">Belongs to the protein-tyrosine phosphatase family.</text>
</comment>
<reference evidence="3 6" key="2">
    <citation type="submission" date="2020-08" db="EMBL/GenBank/DDBJ databases">
        <title>Genome public.</title>
        <authorList>
            <person name="Liu C."/>
            <person name="Sun Q."/>
        </authorList>
    </citation>
    <scope>NUCLEOTIDE SEQUENCE [LARGE SCALE GENOMIC DNA]</scope>
    <source>
        <strain evidence="3 6">426_9</strain>
    </source>
</reference>
<evidence type="ECO:0000313" key="3">
    <source>
        <dbReference type="EMBL" id="MBC8602995.1"/>
    </source>
</evidence>
<name>A0A3D8HBM8_9BACT</name>
<dbReference type="EMBL" id="JACRTI010000043">
    <property type="protein sequence ID" value="MBC8602995.1"/>
    <property type="molecule type" value="Genomic_DNA"/>
</dbReference>
<sequence>MKKGVFCYAMASLCIVSVMSSCDDDDDNKLAPGYSGKDISGQVELVRDAETKKAVLNVSTDNAWQLYAGTTEDDIDLSAPYLDGSGKGTFDVDADTKARSLFLFKTSEGQGFVAEKHLPMEGGYNFRDLGGIKNSEGRFVKWGKIFRTDEMNKLTDEDLAYLASTGLKTVVDFRTEAEKKGGMGGMIPEAYDKNPSTVEETYELPINAGNIFSDEVIGYISGGATAEQLEPIMVRTYEEIVSVDEYVAMLKQFFTYVQNENCLPLSYHCSAGKDRTGVATMLILSALGVDKATIMNDYMFSKECIAGKYDRYVAMLPAIAPLVTVKENYLNAAYDKITEKYGSVDKFLTETLQVDIQKMKDLYLY</sequence>
<evidence type="ECO:0000256" key="1">
    <source>
        <dbReference type="ARBA" id="ARBA00009580"/>
    </source>
</evidence>
<reference evidence="4 5" key="1">
    <citation type="submission" date="2018-07" db="EMBL/GenBank/DDBJ databases">
        <title>Parabacteroides acidifaciens nov. sp., isolated from human feces.</title>
        <authorList>
            <person name="Wang Y.J."/>
        </authorList>
    </citation>
    <scope>NUCLEOTIDE SEQUENCE [LARGE SCALE GENOMIC DNA]</scope>
    <source>
        <strain evidence="4 5">426-9</strain>
    </source>
</reference>
<evidence type="ECO:0000313" key="6">
    <source>
        <dbReference type="Proteomes" id="UP000629596"/>
    </source>
</evidence>
<evidence type="ECO:0000313" key="4">
    <source>
        <dbReference type="EMBL" id="RDU48261.1"/>
    </source>
</evidence>
<proteinExistence type="inferred from homology"/>
<dbReference type="InterPro" id="IPR000387">
    <property type="entry name" value="Tyr_Pase_dom"/>
</dbReference>
<dbReference type="SUPFAM" id="SSF52799">
    <property type="entry name" value="(Phosphotyrosine protein) phosphatases II"/>
    <property type="match status" value="1"/>
</dbReference>
<comment type="caution">
    <text evidence="4">The sequence shown here is derived from an EMBL/GenBank/DDBJ whole genome shotgun (WGS) entry which is preliminary data.</text>
</comment>
<dbReference type="EMBL" id="QREV01000043">
    <property type="protein sequence ID" value="RDU48261.1"/>
    <property type="molecule type" value="Genomic_DNA"/>
</dbReference>
<accession>A0A3D8HBM8</accession>
<dbReference type="Pfam" id="PF13350">
    <property type="entry name" value="Y_phosphatase3"/>
    <property type="match status" value="1"/>
</dbReference>
<dbReference type="Proteomes" id="UP000629596">
    <property type="component" value="Unassembled WGS sequence"/>
</dbReference>
<dbReference type="AlphaFoldDB" id="A0A3D8HBM8"/>
<dbReference type="PROSITE" id="PS51257">
    <property type="entry name" value="PROKAR_LIPOPROTEIN"/>
    <property type="match status" value="1"/>
</dbReference>
<dbReference type="PANTHER" id="PTHR31126:SF1">
    <property type="entry name" value="TYROSINE SPECIFIC PROTEIN PHOSPHATASES DOMAIN-CONTAINING PROTEIN"/>
    <property type="match status" value="1"/>
</dbReference>
<keyword evidence="6" id="KW-1185">Reference proteome</keyword>
<dbReference type="InterPro" id="IPR029021">
    <property type="entry name" value="Prot-tyrosine_phosphatase-like"/>
</dbReference>
<dbReference type="Gene3D" id="3.90.190.10">
    <property type="entry name" value="Protein tyrosine phosphatase superfamily"/>
    <property type="match status" value="1"/>
</dbReference>
<dbReference type="RefSeq" id="WP_115500490.1">
    <property type="nucleotide sequence ID" value="NZ_JACRTI010000043.1"/>
</dbReference>
<dbReference type="GO" id="GO:0004721">
    <property type="term" value="F:phosphoprotein phosphatase activity"/>
    <property type="evidence" value="ECO:0007669"/>
    <property type="project" value="InterPro"/>
</dbReference>
<feature type="domain" description="Tyrosine specific protein phosphatases" evidence="2">
    <location>
        <begin position="244"/>
        <end position="313"/>
    </location>
</feature>
<evidence type="ECO:0000313" key="5">
    <source>
        <dbReference type="Proteomes" id="UP000256321"/>
    </source>
</evidence>
<dbReference type="Proteomes" id="UP000256321">
    <property type="component" value="Unassembled WGS sequence"/>
</dbReference>
<dbReference type="PROSITE" id="PS50056">
    <property type="entry name" value="TYR_PHOSPHATASE_2"/>
    <property type="match status" value="1"/>
</dbReference>